<keyword evidence="1" id="KW-1133">Transmembrane helix</keyword>
<evidence type="ECO:0000313" key="3">
    <source>
        <dbReference type="Proteomes" id="UP001529340"/>
    </source>
</evidence>
<protein>
    <submittedName>
        <fullName evidence="2">Uncharacterized protein</fullName>
    </submittedName>
</protein>
<reference evidence="2" key="1">
    <citation type="submission" date="2023-06" db="EMBL/GenBank/DDBJ databases">
        <title>Identification and characterization of horizontal gene transfer across gut microbiota members of farm animals based on homology search.</title>
        <authorList>
            <person name="Schwarzerova J."/>
            <person name="Nykrynova M."/>
            <person name="Jureckova K."/>
            <person name="Cejkova D."/>
            <person name="Rychlik I."/>
        </authorList>
    </citation>
    <scope>NUCLEOTIDE SEQUENCE</scope>
    <source>
        <strain evidence="2">ET39</strain>
    </source>
</reference>
<feature type="transmembrane region" description="Helical" evidence="1">
    <location>
        <begin position="34"/>
        <end position="51"/>
    </location>
</feature>
<evidence type="ECO:0000313" key="2">
    <source>
        <dbReference type="EMBL" id="MDM8157904.1"/>
    </source>
</evidence>
<keyword evidence="1" id="KW-0472">Membrane</keyword>
<evidence type="ECO:0000256" key="1">
    <source>
        <dbReference type="SAM" id="Phobius"/>
    </source>
</evidence>
<gene>
    <name evidence="2" type="ORF">QUV96_09710</name>
</gene>
<dbReference type="Proteomes" id="UP001529340">
    <property type="component" value="Unassembled WGS sequence"/>
</dbReference>
<keyword evidence="1" id="KW-0812">Transmembrane</keyword>
<comment type="caution">
    <text evidence="2">The sequence shown here is derived from an EMBL/GenBank/DDBJ whole genome shotgun (WGS) entry which is preliminary data.</text>
</comment>
<sequence length="103" mass="11534">MKRMLCLLLALFPLLLTLTLLGIALLAGMRYLHAWLPVLLLSQLLDAFFVWKHRWKGLTASVLIGCLPLLLAGDLGTQMRVLGFFFAAYYAGAYVLCAQLKKH</sequence>
<feature type="transmembrane region" description="Helical" evidence="1">
    <location>
        <begin position="58"/>
        <end position="75"/>
    </location>
</feature>
<feature type="transmembrane region" description="Helical" evidence="1">
    <location>
        <begin position="81"/>
        <end position="100"/>
    </location>
</feature>
<reference evidence="2" key="2">
    <citation type="submission" date="2023-06" db="EMBL/GenBank/DDBJ databases">
        <authorList>
            <person name="Zeman M."/>
            <person name="Kubasova T."/>
            <person name="Jahodarova E."/>
            <person name="Nykrynova M."/>
            <person name="Rychlik I."/>
        </authorList>
    </citation>
    <scope>NUCLEOTIDE SEQUENCE</scope>
    <source>
        <strain evidence="2">ET39</strain>
    </source>
</reference>
<dbReference type="EMBL" id="JAUDCG010000051">
    <property type="protein sequence ID" value="MDM8157904.1"/>
    <property type="molecule type" value="Genomic_DNA"/>
</dbReference>
<accession>A0ABT7UE53</accession>
<organism evidence="2 3">
    <name type="scientific">Amedibacillus dolichus</name>
    <dbReference type="NCBI Taxonomy" id="31971"/>
    <lineage>
        <taxon>Bacteria</taxon>
        <taxon>Bacillati</taxon>
        <taxon>Bacillota</taxon>
        <taxon>Erysipelotrichia</taxon>
        <taxon>Erysipelotrichales</taxon>
        <taxon>Erysipelotrichaceae</taxon>
        <taxon>Amedibacillus</taxon>
    </lineage>
</organism>
<name>A0ABT7UE53_9FIRM</name>
<dbReference type="RefSeq" id="WP_289608346.1">
    <property type="nucleotide sequence ID" value="NZ_JAUDCG010000051.1"/>
</dbReference>
<proteinExistence type="predicted"/>
<keyword evidence="3" id="KW-1185">Reference proteome</keyword>